<name>A0A4P9WUN1_9FUNG</name>
<evidence type="ECO:0000313" key="2">
    <source>
        <dbReference type="Proteomes" id="UP000268535"/>
    </source>
</evidence>
<sequence length="332" mass="38238">MRAVLLNEIKDHTGSNIRDPLTEFALAIQNLDKSLPVSEALTGESDVPRFEMVDVARVSDNFETVHQRFVDVAMAASPPTQSSKTEIDSLFWFVEALDTMVGPDTHREPWIDWLPELDEQGLSKVALRQLAEIMKFNGLQVNRHHVLRLSIAYADLLKLCSKDDAVSEISEVHQLPHGYNMLSEYERYSVIVRASWLPREMTYQHRFESAMQAVLHARGLGESMVDLSPENFQSEMNRYVDEIASYYVSERERVRSDLSEFKNKNPDWPPASFTVNDYFSQLINAKLNRHFVDKTRQWLAPTKTSGHANRDAAENSRFISRQNPLRPVWTRN</sequence>
<evidence type="ECO:0000313" key="1">
    <source>
        <dbReference type="EMBL" id="RKO96185.1"/>
    </source>
</evidence>
<dbReference type="Proteomes" id="UP000268535">
    <property type="component" value="Unassembled WGS sequence"/>
</dbReference>
<reference evidence="2" key="1">
    <citation type="journal article" date="2018" name="Nat. Microbiol.">
        <title>Leveraging single-cell genomics to expand the fungal tree of life.</title>
        <authorList>
            <person name="Ahrendt S.R."/>
            <person name="Quandt C.A."/>
            <person name="Ciobanu D."/>
            <person name="Clum A."/>
            <person name="Salamov A."/>
            <person name="Andreopoulos B."/>
            <person name="Cheng J.F."/>
            <person name="Woyke T."/>
            <person name="Pelin A."/>
            <person name="Henrissat B."/>
            <person name="Reynolds N.K."/>
            <person name="Benny G.L."/>
            <person name="Smith M.E."/>
            <person name="James T.Y."/>
            <person name="Grigoriev I.V."/>
        </authorList>
    </citation>
    <scope>NUCLEOTIDE SEQUENCE [LARGE SCALE GENOMIC DNA]</scope>
    <source>
        <strain evidence="2">ATCC 52028</strain>
    </source>
</reference>
<organism evidence="1 2">
    <name type="scientific">Caulochytrium protostelioides</name>
    <dbReference type="NCBI Taxonomy" id="1555241"/>
    <lineage>
        <taxon>Eukaryota</taxon>
        <taxon>Fungi</taxon>
        <taxon>Fungi incertae sedis</taxon>
        <taxon>Chytridiomycota</taxon>
        <taxon>Chytridiomycota incertae sedis</taxon>
        <taxon>Chytridiomycetes</taxon>
        <taxon>Caulochytriales</taxon>
        <taxon>Caulochytriaceae</taxon>
        <taxon>Caulochytrium</taxon>
    </lineage>
</organism>
<protein>
    <submittedName>
        <fullName evidence="1">Uncharacterized protein</fullName>
    </submittedName>
</protein>
<accession>A0A4P9WUN1</accession>
<proteinExistence type="predicted"/>
<dbReference type="EMBL" id="ML010252">
    <property type="protein sequence ID" value="RKO96185.1"/>
    <property type="molecule type" value="Genomic_DNA"/>
</dbReference>
<gene>
    <name evidence="1" type="ORF">CAUPRSCDRAFT_12122</name>
</gene>
<dbReference type="AlphaFoldDB" id="A0A4P9WUN1"/>